<evidence type="ECO:0000259" key="2">
    <source>
        <dbReference type="Pfam" id="PF06580"/>
    </source>
</evidence>
<dbReference type="EMBL" id="JBBUTI010000008">
    <property type="protein sequence ID" value="MEK8047369.1"/>
    <property type="molecule type" value="Genomic_DNA"/>
</dbReference>
<organism evidence="3 4">
    <name type="scientific">Ideonella margarita</name>
    <dbReference type="NCBI Taxonomy" id="2984191"/>
    <lineage>
        <taxon>Bacteria</taxon>
        <taxon>Pseudomonadati</taxon>
        <taxon>Pseudomonadota</taxon>
        <taxon>Betaproteobacteria</taxon>
        <taxon>Burkholderiales</taxon>
        <taxon>Sphaerotilaceae</taxon>
        <taxon>Ideonella</taxon>
    </lineage>
</organism>
<keyword evidence="1" id="KW-1133">Transmembrane helix</keyword>
<evidence type="ECO:0000313" key="4">
    <source>
        <dbReference type="Proteomes" id="UP001379945"/>
    </source>
</evidence>
<dbReference type="Gene3D" id="3.30.565.10">
    <property type="entry name" value="Histidine kinase-like ATPase, C-terminal domain"/>
    <property type="match status" value="1"/>
</dbReference>
<keyword evidence="3" id="KW-0808">Transferase</keyword>
<keyword evidence="4" id="KW-1185">Reference proteome</keyword>
<name>A0ABU9C646_9BURK</name>
<keyword evidence="1" id="KW-0812">Transmembrane</keyword>
<dbReference type="Pfam" id="PF06580">
    <property type="entry name" value="His_kinase"/>
    <property type="match status" value="1"/>
</dbReference>
<dbReference type="PANTHER" id="PTHR34220">
    <property type="entry name" value="SENSOR HISTIDINE KINASE YPDA"/>
    <property type="match status" value="1"/>
</dbReference>
<proteinExistence type="predicted"/>
<feature type="transmembrane region" description="Helical" evidence="1">
    <location>
        <begin position="147"/>
        <end position="168"/>
    </location>
</feature>
<dbReference type="InterPro" id="IPR050640">
    <property type="entry name" value="Bact_2-comp_sensor_kinase"/>
</dbReference>
<dbReference type="RefSeq" id="WP_341399670.1">
    <property type="nucleotide sequence ID" value="NZ_JBBUTI010000008.1"/>
</dbReference>
<evidence type="ECO:0000313" key="3">
    <source>
        <dbReference type="EMBL" id="MEK8047369.1"/>
    </source>
</evidence>
<gene>
    <name evidence="3" type="ORF">AACH00_13490</name>
</gene>
<feature type="domain" description="Signal transduction histidine kinase internal region" evidence="2">
    <location>
        <begin position="200"/>
        <end position="279"/>
    </location>
</feature>
<keyword evidence="1" id="KW-0472">Membrane</keyword>
<feature type="transmembrane region" description="Helical" evidence="1">
    <location>
        <begin position="73"/>
        <end position="95"/>
    </location>
</feature>
<feature type="transmembrane region" description="Helical" evidence="1">
    <location>
        <begin position="107"/>
        <end position="127"/>
    </location>
</feature>
<dbReference type="Proteomes" id="UP001379945">
    <property type="component" value="Unassembled WGS sequence"/>
</dbReference>
<dbReference type="PANTHER" id="PTHR34220:SF7">
    <property type="entry name" value="SENSOR HISTIDINE KINASE YPDA"/>
    <property type="match status" value="1"/>
</dbReference>
<dbReference type="InterPro" id="IPR036890">
    <property type="entry name" value="HATPase_C_sf"/>
</dbReference>
<dbReference type="InterPro" id="IPR010559">
    <property type="entry name" value="Sig_transdc_His_kin_internal"/>
</dbReference>
<sequence>MTDSPVPSTQAAALRARLLAWADQRRTGWPTEQRQRAQLLDAVLLSRQGLGIWVGLAGGLVGMASGLRASGASWLAALLITAFYGAALVLMTLRAWREPERYTGRRLARVAAFMVLATYASTLAYVWQRRQGEQASSWPEPQEWLPLIWAATPFQLMLGLMTVLYVWLLSSARRKVLQTEVDRLQLVRERDQAARAAAEARLSLLQAQIRPHFIFNTLAALQHWVDTGDARAPGLLRALTGFLRASTDLMTREHITLAEEAAMLHDYLRIQQARLGERLQTHIDLPAAANALLVPPGLLLTLVENALEHGISPALHGGELVVTAGMTAGSAANTAWLSVINSGQPLDAAAAQQATGVGLHNCRERLTRLHGATAQLTLAALADGRTEARAQWSLALETP</sequence>
<protein>
    <submittedName>
        <fullName evidence="3">Histidine kinase</fullName>
    </submittedName>
</protein>
<evidence type="ECO:0000256" key="1">
    <source>
        <dbReference type="SAM" id="Phobius"/>
    </source>
</evidence>
<comment type="caution">
    <text evidence="3">The sequence shown here is derived from an EMBL/GenBank/DDBJ whole genome shotgun (WGS) entry which is preliminary data.</text>
</comment>
<accession>A0ABU9C646</accession>
<dbReference type="SUPFAM" id="SSF55874">
    <property type="entry name" value="ATPase domain of HSP90 chaperone/DNA topoisomerase II/histidine kinase"/>
    <property type="match status" value="1"/>
</dbReference>
<dbReference type="GO" id="GO:0016301">
    <property type="term" value="F:kinase activity"/>
    <property type="evidence" value="ECO:0007669"/>
    <property type="project" value="UniProtKB-KW"/>
</dbReference>
<feature type="transmembrane region" description="Helical" evidence="1">
    <location>
        <begin position="50"/>
        <end position="67"/>
    </location>
</feature>
<reference evidence="3 4" key="1">
    <citation type="submission" date="2024-04" db="EMBL/GenBank/DDBJ databases">
        <title>Novel species of the genus Ideonella isolated from streams.</title>
        <authorList>
            <person name="Lu H."/>
        </authorList>
    </citation>
    <scope>NUCLEOTIDE SEQUENCE [LARGE SCALE GENOMIC DNA]</scope>
    <source>
        <strain evidence="3 4">LYT19W</strain>
    </source>
</reference>
<keyword evidence="3" id="KW-0418">Kinase</keyword>